<gene>
    <name evidence="2" type="ORF">SBRY_30422</name>
</gene>
<feature type="region of interest" description="Disordered" evidence="1">
    <location>
        <begin position="1"/>
        <end position="72"/>
    </location>
</feature>
<dbReference type="Proteomes" id="UP001153328">
    <property type="component" value="Unassembled WGS sequence"/>
</dbReference>
<feature type="compositionally biased region" description="Basic and acidic residues" evidence="1">
    <location>
        <begin position="46"/>
        <end position="61"/>
    </location>
</feature>
<evidence type="ECO:0000256" key="1">
    <source>
        <dbReference type="SAM" id="MobiDB-lite"/>
    </source>
</evidence>
<reference evidence="2" key="1">
    <citation type="submission" date="2021-06" db="EMBL/GenBank/DDBJ databases">
        <authorList>
            <person name="Arsene-Ploetze F."/>
        </authorList>
    </citation>
    <scope>NUCLEOTIDE SEQUENCE</scope>
    <source>
        <strain evidence="2">SBRY1</strain>
    </source>
</reference>
<evidence type="ECO:0000313" key="3">
    <source>
        <dbReference type="Proteomes" id="UP001153328"/>
    </source>
</evidence>
<comment type="caution">
    <text evidence="2">The sequence shown here is derived from an EMBL/GenBank/DDBJ whole genome shotgun (WGS) entry which is preliminary data.</text>
</comment>
<feature type="region of interest" description="Disordered" evidence="1">
    <location>
        <begin position="178"/>
        <end position="197"/>
    </location>
</feature>
<protein>
    <submittedName>
        <fullName evidence="2">Uncharacterized protein</fullName>
    </submittedName>
</protein>
<keyword evidence="3" id="KW-1185">Reference proteome</keyword>
<organism evidence="2 3">
    <name type="scientific">Actinacidiphila bryophytorum</name>
    <dbReference type="NCBI Taxonomy" id="1436133"/>
    <lineage>
        <taxon>Bacteria</taxon>
        <taxon>Bacillati</taxon>
        <taxon>Actinomycetota</taxon>
        <taxon>Actinomycetes</taxon>
        <taxon>Kitasatosporales</taxon>
        <taxon>Streptomycetaceae</taxon>
        <taxon>Actinacidiphila</taxon>
    </lineage>
</organism>
<name>A0A9W4H0Z5_9ACTN</name>
<accession>A0A9W4H0Z5</accession>
<sequence length="197" mass="20932">MPRRPKEGRTPARSGGGGGRLGRVLEVPPAPRRLARTLAALSESSEQAHYEDDPPPCDRTHRTPRGPPCGRTALLPKHGLVRGLQAEAELETHLVVVDLAVHDVPAYLGDLEPVQAAQRLRGPADAVAQGGVHALVRRADDLRHPVGVLGHGGLPFGRGRGRPRTWAGVPFHRAAHLAGPHGGRYAGDGSRRECVSS</sequence>
<dbReference type="AlphaFoldDB" id="A0A9W4H0Z5"/>
<dbReference type="EMBL" id="CAJVAX010000017">
    <property type="protein sequence ID" value="CAG7640370.1"/>
    <property type="molecule type" value="Genomic_DNA"/>
</dbReference>
<proteinExistence type="predicted"/>
<feature type="compositionally biased region" description="Basic and acidic residues" evidence="1">
    <location>
        <begin position="1"/>
        <end position="10"/>
    </location>
</feature>
<evidence type="ECO:0000313" key="2">
    <source>
        <dbReference type="EMBL" id="CAG7640370.1"/>
    </source>
</evidence>